<feature type="transmembrane region" description="Helical" evidence="5">
    <location>
        <begin position="276"/>
        <end position="297"/>
    </location>
</feature>
<feature type="transmembrane region" description="Helical" evidence="5">
    <location>
        <begin position="238"/>
        <end position="255"/>
    </location>
</feature>
<comment type="caution">
    <text evidence="7">The sequence shown here is derived from an EMBL/GenBank/DDBJ whole genome shotgun (WGS) entry which is preliminary data.</text>
</comment>
<accession>A0A6P2CC80</accession>
<dbReference type="AlphaFoldDB" id="A0A6P2CC80"/>
<dbReference type="Proteomes" id="UP000460272">
    <property type="component" value="Unassembled WGS sequence"/>
</dbReference>
<feature type="domain" description="Major facilitator superfamily (MFS) profile" evidence="6">
    <location>
        <begin position="28"/>
        <end position="462"/>
    </location>
</feature>
<evidence type="ECO:0000256" key="2">
    <source>
        <dbReference type="ARBA" id="ARBA00022692"/>
    </source>
</evidence>
<dbReference type="PROSITE" id="PS50850">
    <property type="entry name" value="MFS"/>
    <property type="match status" value="1"/>
</dbReference>
<evidence type="ECO:0000259" key="6">
    <source>
        <dbReference type="PROSITE" id="PS50850"/>
    </source>
</evidence>
<feature type="transmembrane region" description="Helical" evidence="5">
    <location>
        <begin position="303"/>
        <end position="325"/>
    </location>
</feature>
<protein>
    <submittedName>
        <fullName evidence="7">MFS transporter</fullName>
    </submittedName>
</protein>
<feature type="transmembrane region" description="Helical" evidence="5">
    <location>
        <begin position="213"/>
        <end position="232"/>
    </location>
</feature>
<evidence type="ECO:0000313" key="7">
    <source>
        <dbReference type="EMBL" id="TVZ07183.1"/>
    </source>
</evidence>
<feature type="transmembrane region" description="Helical" evidence="5">
    <location>
        <begin position="27"/>
        <end position="50"/>
    </location>
</feature>
<keyword evidence="3 5" id="KW-1133">Transmembrane helix</keyword>
<evidence type="ECO:0000256" key="3">
    <source>
        <dbReference type="ARBA" id="ARBA00022989"/>
    </source>
</evidence>
<dbReference type="Pfam" id="PF07690">
    <property type="entry name" value="MFS_1"/>
    <property type="match status" value="1"/>
</dbReference>
<feature type="transmembrane region" description="Helical" evidence="5">
    <location>
        <begin position="151"/>
        <end position="175"/>
    </location>
</feature>
<gene>
    <name evidence="7" type="ORF">EAS64_07735</name>
</gene>
<dbReference type="OrthoDB" id="9778875at2"/>
<sequence>MVSTDVTRTATTADSRADGIWAPSRRALTVGLVLAVTFVAFEALAVATILPLVGRHLGDLRLYGWVFSAFLLASLVGIVVAGTLADRVSLGRPMLYGLGLFALGLVIGGTAPDMAVLVAGRAVQGLGAGVVPAVAYVAISRCYPDGARPRMFAVLSTAWVVPGLVGPAIAALVATAVGWRWVFLGLIPLVVAAGALVVLALRNVPPPANPDPATVPYLAVLGVVAGAGTALASLNSGVLPVVVGGGIAGGVLLAASLRRLTPPRYLTARPGLTVTILSRALLTCCFFAGDAYVPYAIVTVRHAPTVLAAIALTASTLTWTAGSWVQARCIARYGPRRLVRIGECLVAVGVALMCAVLLPSVPPALAIVAWTVAGGGIGTAYSPLSLTTLDRAAPGEEGRATSALQLCDVLGQAVGIGVAGAIVAASSTGTGHGTAVALAFSFAIAVAVTAVIAGTRLPGRLTSPRSADEAADT</sequence>
<evidence type="ECO:0000256" key="5">
    <source>
        <dbReference type="SAM" id="Phobius"/>
    </source>
</evidence>
<comment type="subcellular location">
    <subcellularLocation>
        <location evidence="1">Cell membrane</location>
        <topology evidence="1">Multi-pass membrane protein</topology>
    </subcellularLocation>
</comment>
<keyword evidence="2 5" id="KW-0812">Transmembrane</keyword>
<name>A0A6P2CC80_9ACTN</name>
<dbReference type="PANTHER" id="PTHR23501">
    <property type="entry name" value="MAJOR FACILITATOR SUPERFAMILY"/>
    <property type="match status" value="1"/>
</dbReference>
<feature type="transmembrane region" description="Helical" evidence="5">
    <location>
        <begin position="337"/>
        <end position="358"/>
    </location>
</feature>
<dbReference type="InterPro" id="IPR020846">
    <property type="entry name" value="MFS_dom"/>
</dbReference>
<dbReference type="InterPro" id="IPR036259">
    <property type="entry name" value="MFS_trans_sf"/>
</dbReference>
<dbReference type="InterPro" id="IPR011701">
    <property type="entry name" value="MFS"/>
</dbReference>
<feature type="transmembrane region" description="Helical" evidence="5">
    <location>
        <begin position="364"/>
        <end position="382"/>
    </location>
</feature>
<dbReference type="PANTHER" id="PTHR23501:SF154">
    <property type="entry name" value="MULTIDRUG-EFFLUX TRANSPORTER RV1634-RELATED"/>
    <property type="match status" value="1"/>
</dbReference>
<evidence type="ECO:0000313" key="8">
    <source>
        <dbReference type="Proteomes" id="UP000460272"/>
    </source>
</evidence>
<evidence type="ECO:0000256" key="4">
    <source>
        <dbReference type="ARBA" id="ARBA00023136"/>
    </source>
</evidence>
<dbReference type="GO" id="GO:0005886">
    <property type="term" value="C:plasma membrane"/>
    <property type="evidence" value="ECO:0007669"/>
    <property type="project" value="UniProtKB-SubCell"/>
</dbReference>
<feature type="transmembrane region" description="Helical" evidence="5">
    <location>
        <begin position="94"/>
        <end position="112"/>
    </location>
</feature>
<proteinExistence type="predicted"/>
<dbReference type="SUPFAM" id="SSF103473">
    <property type="entry name" value="MFS general substrate transporter"/>
    <property type="match status" value="1"/>
</dbReference>
<feature type="transmembrane region" description="Helical" evidence="5">
    <location>
        <begin position="435"/>
        <end position="455"/>
    </location>
</feature>
<feature type="transmembrane region" description="Helical" evidence="5">
    <location>
        <begin position="62"/>
        <end position="82"/>
    </location>
</feature>
<feature type="transmembrane region" description="Helical" evidence="5">
    <location>
        <begin position="181"/>
        <end position="201"/>
    </location>
</feature>
<feature type="transmembrane region" description="Helical" evidence="5">
    <location>
        <begin position="403"/>
        <end position="423"/>
    </location>
</feature>
<evidence type="ECO:0000256" key="1">
    <source>
        <dbReference type="ARBA" id="ARBA00004651"/>
    </source>
</evidence>
<organism evidence="7 8">
    <name type="scientific">Trebonia kvetii</name>
    <dbReference type="NCBI Taxonomy" id="2480626"/>
    <lineage>
        <taxon>Bacteria</taxon>
        <taxon>Bacillati</taxon>
        <taxon>Actinomycetota</taxon>
        <taxon>Actinomycetes</taxon>
        <taxon>Streptosporangiales</taxon>
        <taxon>Treboniaceae</taxon>
        <taxon>Trebonia</taxon>
    </lineage>
</organism>
<dbReference type="EMBL" id="RPFW01000001">
    <property type="protein sequence ID" value="TVZ07183.1"/>
    <property type="molecule type" value="Genomic_DNA"/>
</dbReference>
<reference evidence="7 8" key="1">
    <citation type="submission" date="2018-11" db="EMBL/GenBank/DDBJ databases">
        <title>Trebonia kvetii gen.nov., sp.nov., a novel acidophilic actinobacterium, and proposal of the new actinobacterial family Treboniaceae fam. nov.</title>
        <authorList>
            <person name="Rapoport D."/>
            <person name="Sagova-Mareckova M."/>
            <person name="Sedlacek I."/>
            <person name="Provaznik J."/>
            <person name="Kralova S."/>
            <person name="Pavlinic D."/>
            <person name="Benes V."/>
            <person name="Kopecky J."/>
        </authorList>
    </citation>
    <scope>NUCLEOTIDE SEQUENCE [LARGE SCALE GENOMIC DNA]</scope>
    <source>
        <strain evidence="7 8">15Tr583</strain>
    </source>
</reference>
<keyword evidence="8" id="KW-1185">Reference proteome</keyword>
<dbReference type="GO" id="GO:0022857">
    <property type="term" value="F:transmembrane transporter activity"/>
    <property type="evidence" value="ECO:0007669"/>
    <property type="project" value="InterPro"/>
</dbReference>
<feature type="transmembrane region" description="Helical" evidence="5">
    <location>
        <begin position="118"/>
        <end position="139"/>
    </location>
</feature>
<keyword evidence="4 5" id="KW-0472">Membrane</keyword>
<dbReference type="Gene3D" id="1.20.1250.20">
    <property type="entry name" value="MFS general substrate transporter like domains"/>
    <property type="match status" value="1"/>
</dbReference>